<keyword evidence="8" id="KW-1185">Reference proteome</keyword>
<dbReference type="SUPFAM" id="SSF81321">
    <property type="entry name" value="Family A G protein-coupled receptor-like"/>
    <property type="match status" value="1"/>
</dbReference>
<reference evidence="8" key="1">
    <citation type="submission" date="2022-06" db="EMBL/GenBank/DDBJ databases">
        <authorList>
            <person name="Berger JAMES D."/>
            <person name="Berger JAMES D."/>
        </authorList>
    </citation>
    <scope>NUCLEOTIDE SEQUENCE [LARGE SCALE GENOMIC DNA]</scope>
</reference>
<feature type="transmembrane region" description="Helical" evidence="6">
    <location>
        <begin position="211"/>
        <end position="228"/>
    </location>
</feature>
<feature type="transmembrane region" description="Helical" evidence="6">
    <location>
        <begin position="156"/>
        <end position="176"/>
    </location>
</feature>
<feature type="region of interest" description="Disordered" evidence="5">
    <location>
        <begin position="443"/>
        <end position="464"/>
    </location>
</feature>
<keyword evidence="4 6" id="KW-0472">Membrane</keyword>
<evidence type="ECO:0000313" key="9">
    <source>
        <dbReference type="WBParaSite" id="SRDH1_2350.1"/>
    </source>
</evidence>
<accession>A0AA85ETZ4</accession>
<evidence type="ECO:0000256" key="4">
    <source>
        <dbReference type="ARBA" id="ARBA00023136"/>
    </source>
</evidence>
<dbReference type="InterPro" id="IPR052954">
    <property type="entry name" value="GPCR-Ligand_Int"/>
</dbReference>
<dbReference type="Proteomes" id="UP000050792">
    <property type="component" value="Unassembled WGS sequence"/>
</dbReference>
<evidence type="ECO:0000259" key="7">
    <source>
        <dbReference type="PROSITE" id="PS50262"/>
    </source>
</evidence>
<feature type="transmembrane region" description="Helical" evidence="6">
    <location>
        <begin position="398"/>
        <end position="422"/>
    </location>
</feature>
<name>A0AA85ETZ4_9TREM</name>
<dbReference type="InterPro" id="IPR017452">
    <property type="entry name" value="GPCR_Rhodpsn_7TM"/>
</dbReference>
<feature type="domain" description="G-protein coupled receptors family 1 profile" evidence="7">
    <location>
        <begin position="84"/>
        <end position="415"/>
    </location>
</feature>
<keyword evidence="3 6" id="KW-1133">Transmembrane helix</keyword>
<feature type="transmembrane region" description="Helical" evidence="6">
    <location>
        <begin position="357"/>
        <end position="378"/>
    </location>
</feature>
<protein>
    <submittedName>
        <fullName evidence="9">G_PROTEIN_RECEP_F1_2 domain-containing protein</fullName>
    </submittedName>
</protein>
<dbReference type="WBParaSite" id="SRDH1_2350.1">
    <property type="protein sequence ID" value="SRDH1_2350.1"/>
    <property type="gene ID" value="SRDH1_2350"/>
</dbReference>
<evidence type="ECO:0000313" key="8">
    <source>
        <dbReference type="Proteomes" id="UP000050792"/>
    </source>
</evidence>
<feature type="transmembrane region" description="Helical" evidence="6">
    <location>
        <begin position="106"/>
        <end position="128"/>
    </location>
</feature>
<dbReference type="GO" id="GO:0016020">
    <property type="term" value="C:membrane"/>
    <property type="evidence" value="ECO:0007669"/>
    <property type="project" value="UniProtKB-SubCell"/>
</dbReference>
<dbReference type="PANTHER" id="PTHR46641">
    <property type="entry name" value="FMRFAMIDE RECEPTOR-RELATED"/>
    <property type="match status" value="1"/>
</dbReference>
<dbReference type="PANTHER" id="PTHR46641:SF18">
    <property type="entry name" value="G-PROTEIN COUPLED RECEPTORS FAMILY 1 PROFILE DOMAIN-CONTAINING PROTEIN"/>
    <property type="match status" value="1"/>
</dbReference>
<evidence type="ECO:0000256" key="2">
    <source>
        <dbReference type="ARBA" id="ARBA00022692"/>
    </source>
</evidence>
<evidence type="ECO:0000256" key="1">
    <source>
        <dbReference type="ARBA" id="ARBA00004370"/>
    </source>
</evidence>
<dbReference type="PROSITE" id="PS50262">
    <property type="entry name" value="G_PROTEIN_RECEP_F1_2"/>
    <property type="match status" value="1"/>
</dbReference>
<dbReference type="Gene3D" id="1.20.1070.10">
    <property type="entry name" value="Rhodopsin 7-helix transmembrane proteins"/>
    <property type="match status" value="1"/>
</dbReference>
<feature type="transmembrane region" description="Helical" evidence="6">
    <location>
        <begin position="263"/>
        <end position="289"/>
    </location>
</feature>
<keyword evidence="2 6" id="KW-0812">Transmembrane</keyword>
<feature type="transmembrane region" description="Helical" evidence="6">
    <location>
        <begin position="47"/>
        <end position="70"/>
    </location>
</feature>
<proteinExistence type="predicted"/>
<comment type="subcellular location">
    <subcellularLocation>
        <location evidence="1">Membrane</location>
    </subcellularLocation>
</comment>
<evidence type="ECO:0000256" key="5">
    <source>
        <dbReference type="SAM" id="MobiDB-lite"/>
    </source>
</evidence>
<evidence type="ECO:0000256" key="6">
    <source>
        <dbReference type="SAM" id="Phobius"/>
    </source>
</evidence>
<sequence>MSYTNETNLQFSFTFYYYVYYLGNCEDIINPNKYNKPMSLPEKWQQLPILCLTFIAFLMNAITLFIFIFGEFTINHLSSMNEPKSKATSSILSKNKSKLHSRSRSSFLTSLIILSIFEVIFNLFTFLFKLIEIFSPNFIYQIPLDPKNHIPPDMKLLIIPVIQNIIMFIADIGLMCRNWCICLITIARAEVVIWPLGSKLCQRILRNPRRFKLIFMIFFMISMIISAFKHTDYIGQLCYDQQYKKYSLWSEEYFWSYENFSKYMTFIVLPYQAVIPWFIITIFTILILFRLKPWKHDKNLILFCDNTKSLDDIPDIQGSQPPPPQQQQQLQEQQQRQQQCCIQQDALKKRQQGQMKATRIVLCVAIIFGLLECMNFIISICQTIKILPNNYISRILETIGNTLIVIDSICNFFVFITMMLYFRQLFTKIFLCKEFINHNNNNTTTSSCSSSNVSQKNTSYTSIN</sequence>
<organism evidence="8 9">
    <name type="scientific">Schistosoma rodhaini</name>
    <dbReference type="NCBI Taxonomy" id="6188"/>
    <lineage>
        <taxon>Eukaryota</taxon>
        <taxon>Metazoa</taxon>
        <taxon>Spiralia</taxon>
        <taxon>Lophotrochozoa</taxon>
        <taxon>Platyhelminthes</taxon>
        <taxon>Trematoda</taxon>
        <taxon>Digenea</taxon>
        <taxon>Strigeidida</taxon>
        <taxon>Schistosomatoidea</taxon>
        <taxon>Schistosomatidae</taxon>
        <taxon>Schistosoma</taxon>
    </lineage>
</organism>
<evidence type="ECO:0000256" key="3">
    <source>
        <dbReference type="ARBA" id="ARBA00022989"/>
    </source>
</evidence>
<reference evidence="9" key="2">
    <citation type="submission" date="2023-11" db="UniProtKB">
        <authorList>
            <consortium name="WormBaseParasite"/>
        </authorList>
    </citation>
    <scope>IDENTIFICATION</scope>
</reference>
<dbReference type="AlphaFoldDB" id="A0AA85ETZ4"/>